<dbReference type="AlphaFoldDB" id="A0A1I7ZTM4"/>
<feature type="compositionally biased region" description="Low complexity" evidence="1">
    <location>
        <begin position="154"/>
        <end position="167"/>
    </location>
</feature>
<feature type="region of interest" description="Disordered" evidence="1">
    <location>
        <begin position="231"/>
        <end position="255"/>
    </location>
</feature>
<feature type="compositionally biased region" description="Basic and acidic residues" evidence="1">
    <location>
        <begin position="52"/>
        <end position="61"/>
    </location>
</feature>
<feature type="compositionally biased region" description="Polar residues" evidence="1">
    <location>
        <begin position="62"/>
        <end position="85"/>
    </location>
</feature>
<evidence type="ECO:0000313" key="3">
    <source>
        <dbReference type="WBParaSite" id="L893_g297.t1"/>
    </source>
</evidence>
<accession>A0A1I7ZTM4</accession>
<dbReference type="WBParaSite" id="L893_g297.t1">
    <property type="protein sequence ID" value="L893_g297.t1"/>
    <property type="gene ID" value="L893_g297"/>
</dbReference>
<evidence type="ECO:0000256" key="1">
    <source>
        <dbReference type="SAM" id="MobiDB-lite"/>
    </source>
</evidence>
<feature type="compositionally biased region" description="Low complexity" evidence="1">
    <location>
        <begin position="349"/>
        <end position="371"/>
    </location>
</feature>
<feature type="region of interest" description="Disordered" evidence="1">
    <location>
        <begin position="112"/>
        <end position="172"/>
    </location>
</feature>
<keyword evidence="2" id="KW-1185">Reference proteome</keyword>
<dbReference type="Proteomes" id="UP000095287">
    <property type="component" value="Unplaced"/>
</dbReference>
<feature type="compositionally biased region" description="Polar residues" evidence="1">
    <location>
        <begin position="112"/>
        <end position="133"/>
    </location>
</feature>
<feature type="region of interest" description="Disordered" evidence="1">
    <location>
        <begin position="51"/>
        <end position="96"/>
    </location>
</feature>
<reference evidence="3" key="1">
    <citation type="submission" date="2016-11" db="UniProtKB">
        <authorList>
            <consortium name="WormBaseParasite"/>
        </authorList>
    </citation>
    <scope>IDENTIFICATION</scope>
</reference>
<proteinExistence type="predicted"/>
<protein>
    <submittedName>
        <fullName evidence="3">Cnn_1N domain-containing protein</fullName>
    </submittedName>
</protein>
<sequence>MRNLKVWESVYNPNRFEEPLNSANDGISHNFSDLMHSGLIESFYPDNCGRPETIKRSHSEENVSSSVGKPTCSGGPQTSSASQEIPGQRRRSASQVDAFSVCSLDFPSVPQASTSSDASVINSEEQVTPSPETASDRDQQSSIGSEGDQSEPETSSSSSGTSSGTSSRNSVVHRSKKFRLRFGKEKVVDADGLTSIINFEFDNIQLMRSSYEKQILDLEAQVERLKRLCGSKEEDGDRKSKDGDEQSDATVPKTDDEFEMVNTVDSDQGAMQATLAVPEADDLHGFNFHRQFRVRRSTTGSDRSSISGCGAVAYTSDPMDQLNFEMSNCSEASNQLIPMPGSTLRRRQQSTSSTTSFNFHSSGSSGQTVHG</sequence>
<feature type="region of interest" description="Disordered" evidence="1">
    <location>
        <begin position="333"/>
        <end position="371"/>
    </location>
</feature>
<feature type="compositionally biased region" description="Basic and acidic residues" evidence="1">
    <location>
        <begin position="231"/>
        <end position="244"/>
    </location>
</feature>
<organism evidence="2 3">
    <name type="scientific">Steinernema glaseri</name>
    <dbReference type="NCBI Taxonomy" id="37863"/>
    <lineage>
        <taxon>Eukaryota</taxon>
        <taxon>Metazoa</taxon>
        <taxon>Ecdysozoa</taxon>
        <taxon>Nematoda</taxon>
        <taxon>Chromadorea</taxon>
        <taxon>Rhabditida</taxon>
        <taxon>Tylenchina</taxon>
        <taxon>Panagrolaimomorpha</taxon>
        <taxon>Strongyloidoidea</taxon>
        <taxon>Steinernematidae</taxon>
        <taxon>Steinernema</taxon>
    </lineage>
</organism>
<name>A0A1I7ZTM4_9BILA</name>
<evidence type="ECO:0000313" key="2">
    <source>
        <dbReference type="Proteomes" id="UP000095287"/>
    </source>
</evidence>